<dbReference type="GO" id="GO:0019158">
    <property type="term" value="F:mannokinase activity"/>
    <property type="evidence" value="ECO:0007669"/>
    <property type="project" value="TreeGrafter"/>
</dbReference>
<keyword evidence="4 11" id="KW-0808">Transferase</keyword>
<feature type="domain" description="Hexokinase C-terminal" evidence="13">
    <location>
        <begin position="230"/>
        <end position="469"/>
    </location>
</feature>
<comment type="pathway">
    <text evidence="2">Carbohydrate metabolism; hexose metabolism.</text>
</comment>
<evidence type="ECO:0000313" key="14">
    <source>
        <dbReference type="EMBL" id="OJJ52229.1"/>
    </source>
</evidence>
<comment type="catalytic activity">
    <reaction evidence="10">
        <text>D-fructose + ATP = D-fructose 6-phosphate + ADP + H(+)</text>
        <dbReference type="Rhea" id="RHEA:16125"/>
        <dbReference type="ChEBI" id="CHEBI:15378"/>
        <dbReference type="ChEBI" id="CHEBI:30616"/>
        <dbReference type="ChEBI" id="CHEBI:37721"/>
        <dbReference type="ChEBI" id="CHEBI:61527"/>
        <dbReference type="ChEBI" id="CHEBI:456216"/>
        <dbReference type="EC" id="2.7.1.1"/>
    </reaction>
    <physiologicalReaction direction="left-to-right" evidence="10">
        <dbReference type="Rhea" id="RHEA:16126"/>
    </physiologicalReaction>
</comment>
<dbReference type="InterPro" id="IPR022672">
    <property type="entry name" value="Hexokinase_N"/>
</dbReference>
<dbReference type="GO" id="GO:0001678">
    <property type="term" value="P:intracellular glucose homeostasis"/>
    <property type="evidence" value="ECO:0007669"/>
    <property type="project" value="InterPro"/>
</dbReference>
<evidence type="ECO:0000259" key="12">
    <source>
        <dbReference type="Pfam" id="PF00349"/>
    </source>
</evidence>
<dbReference type="Proteomes" id="UP000184356">
    <property type="component" value="Unassembled WGS sequence"/>
</dbReference>
<dbReference type="GO" id="GO:0006013">
    <property type="term" value="P:mannose metabolic process"/>
    <property type="evidence" value="ECO:0007669"/>
    <property type="project" value="TreeGrafter"/>
</dbReference>
<comment type="catalytic activity">
    <reaction evidence="9">
        <text>a D-hexose + ATP = a D-hexose 6-phosphate + ADP + H(+)</text>
        <dbReference type="Rhea" id="RHEA:22740"/>
        <dbReference type="ChEBI" id="CHEBI:4194"/>
        <dbReference type="ChEBI" id="CHEBI:15378"/>
        <dbReference type="ChEBI" id="CHEBI:30616"/>
        <dbReference type="ChEBI" id="CHEBI:229467"/>
        <dbReference type="ChEBI" id="CHEBI:456216"/>
        <dbReference type="EC" id="2.7.1.1"/>
    </reaction>
    <physiologicalReaction direction="left-to-right" evidence="9">
        <dbReference type="Rhea" id="RHEA:22741"/>
    </physiologicalReaction>
</comment>
<dbReference type="PRINTS" id="PR00475">
    <property type="entry name" value="HEXOKINASE"/>
</dbReference>
<dbReference type="AlphaFoldDB" id="A0A1L9SYI6"/>
<dbReference type="InterPro" id="IPR043129">
    <property type="entry name" value="ATPase_NBD"/>
</dbReference>
<evidence type="ECO:0000259" key="13">
    <source>
        <dbReference type="Pfam" id="PF03727"/>
    </source>
</evidence>
<evidence type="ECO:0000256" key="10">
    <source>
        <dbReference type="ARBA" id="ARBA00047905"/>
    </source>
</evidence>
<evidence type="ECO:0000256" key="3">
    <source>
        <dbReference type="ARBA" id="ARBA00009225"/>
    </source>
</evidence>
<evidence type="ECO:0000256" key="2">
    <source>
        <dbReference type="ARBA" id="ARBA00005028"/>
    </source>
</evidence>
<evidence type="ECO:0000256" key="1">
    <source>
        <dbReference type="ARBA" id="ARBA00004888"/>
    </source>
</evidence>
<dbReference type="GO" id="GO:0005536">
    <property type="term" value="F:D-glucose binding"/>
    <property type="evidence" value="ECO:0007669"/>
    <property type="project" value="InterPro"/>
</dbReference>
<dbReference type="OrthoDB" id="419537at2759"/>
<accession>A0A1L9SYI6</accession>
<dbReference type="Gene3D" id="3.30.420.40">
    <property type="match status" value="1"/>
</dbReference>
<dbReference type="GO" id="GO:0005524">
    <property type="term" value="F:ATP binding"/>
    <property type="evidence" value="ECO:0007669"/>
    <property type="project" value="UniProtKB-UniRule"/>
</dbReference>
<dbReference type="EC" id="2.7.1.-" evidence="11"/>
<dbReference type="Pfam" id="PF00349">
    <property type="entry name" value="Hexokinase_1"/>
    <property type="match status" value="1"/>
</dbReference>
<dbReference type="Gene3D" id="3.40.367.20">
    <property type="match status" value="1"/>
</dbReference>
<dbReference type="SUPFAM" id="SSF53067">
    <property type="entry name" value="Actin-like ATPase domain"/>
    <property type="match status" value="2"/>
</dbReference>
<evidence type="ECO:0000256" key="5">
    <source>
        <dbReference type="ARBA" id="ARBA00022741"/>
    </source>
</evidence>
<dbReference type="InterPro" id="IPR001312">
    <property type="entry name" value="Hexokinase"/>
</dbReference>
<gene>
    <name evidence="14" type="ORF">ASPSYDRAFT_95762</name>
</gene>
<dbReference type="SMR" id="A0A1L9SYI6"/>
<evidence type="ECO:0000256" key="8">
    <source>
        <dbReference type="ARBA" id="ARBA00023152"/>
    </source>
</evidence>
<keyword evidence="15" id="KW-1185">Reference proteome</keyword>
<dbReference type="Pfam" id="PF03727">
    <property type="entry name" value="Hexokinase_2"/>
    <property type="match status" value="1"/>
</dbReference>
<dbReference type="GO" id="GO:0006006">
    <property type="term" value="P:glucose metabolic process"/>
    <property type="evidence" value="ECO:0007669"/>
    <property type="project" value="TreeGrafter"/>
</dbReference>
<keyword evidence="5 11" id="KW-0547">Nucleotide-binding</keyword>
<dbReference type="GO" id="GO:0006096">
    <property type="term" value="P:glycolytic process"/>
    <property type="evidence" value="ECO:0007669"/>
    <property type="project" value="UniProtKB-UniPathway"/>
</dbReference>
<dbReference type="GO" id="GO:0008865">
    <property type="term" value="F:fructokinase activity"/>
    <property type="evidence" value="ECO:0007669"/>
    <property type="project" value="TreeGrafter"/>
</dbReference>
<comment type="pathway">
    <text evidence="1">Carbohydrate degradation; glycolysis; D-glyceraldehyde 3-phosphate and glycerone phosphate from D-glucose: step 1/4.</text>
</comment>
<evidence type="ECO:0000256" key="11">
    <source>
        <dbReference type="RuleBase" id="RU362007"/>
    </source>
</evidence>
<dbReference type="FunFam" id="3.40.367.20:FF:000004">
    <property type="entry name" value="Phosphotransferase"/>
    <property type="match status" value="1"/>
</dbReference>
<dbReference type="Gene3D" id="1.10.287.1250">
    <property type="match status" value="1"/>
</dbReference>
<dbReference type="PROSITE" id="PS51748">
    <property type="entry name" value="HEXOKINASE_2"/>
    <property type="match status" value="1"/>
</dbReference>
<reference evidence="15" key="1">
    <citation type="journal article" date="2017" name="Genome Biol.">
        <title>Comparative genomics reveals high biological diversity and specific adaptations in the industrially and medically important fungal genus Aspergillus.</title>
        <authorList>
            <person name="de Vries R.P."/>
            <person name="Riley R."/>
            <person name="Wiebenga A."/>
            <person name="Aguilar-Osorio G."/>
            <person name="Amillis S."/>
            <person name="Uchima C.A."/>
            <person name="Anderluh G."/>
            <person name="Asadollahi M."/>
            <person name="Askin M."/>
            <person name="Barry K."/>
            <person name="Battaglia E."/>
            <person name="Bayram O."/>
            <person name="Benocci T."/>
            <person name="Braus-Stromeyer S.A."/>
            <person name="Caldana C."/>
            <person name="Canovas D."/>
            <person name="Cerqueira G.C."/>
            <person name="Chen F."/>
            <person name="Chen W."/>
            <person name="Choi C."/>
            <person name="Clum A."/>
            <person name="Dos Santos R.A."/>
            <person name="Damasio A.R."/>
            <person name="Diallinas G."/>
            <person name="Emri T."/>
            <person name="Fekete E."/>
            <person name="Flipphi M."/>
            <person name="Freyberg S."/>
            <person name="Gallo A."/>
            <person name="Gournas C."/>
            <person name="Habgood R."/>
            <person name="Hainaut M."/>
            <person name="Harispe M.L."/>
            <person name="Henrissat B."/>
            <person name="Hilden K.S."/>
            <person name="Hope R."/>
            <person name="Hossain A."/>
            <person name="Karabika E."/>
            <person name="Karaffa L."/>
            <person name="Karanyi Z."/>
            <person name="Krasevec N."/>
            <person name="Kuo A."/>
            <person name="Kusch H."/>
            <person name="LaButti K."/>
            <person name="Lagendijk E.L."/>
            <person name="Lapidus A."/>
            <person name="Levasseur A."/>
            <person name="Lindquist E."/>
            <person name="Lipzen A."/>
            <person name="Logrieco A.F."/>
            <person name="MacCabe A."/>
            <person name="Maekelae M.R."/>
            <person name="Malavazi I."/>
            <person name="Melin P."/>
            <person name="Meyer V."/>
            <person name="Mielnichuk N."/>
            <person name="Miskei M."/>
            <person name="Molnar A.P."/>
            <person name="Mule G."/>
            <person name="Ngan C.Y."/>
            <person name="Orejas M."/>
            <person name="Orosz E."/>
            <person name="Ouedraogo J.P."/>
            <person name="Overkamp K.M."/>
            <person name="Park H.-S."/>
            <person name="Perrone G."/>
            <person name="Piumi F."/>
            <person name="Punt P.J."/>
            <person name="Ram A.F."/>
            <person name="Ramon A."/>
            <person name="Rauscher S."/>
            <person name="Record E."/>
            <person name="Riano-Pachon D.M."/>
            <person name="Robert V."/>
            <person name="Roehrig J."/>
            <person name="Ruller R."/>
            <person name="Salamov A."/>
            <person name="Salih N.S."/>
            <person name="Samson R.A."/>
            <person name="Sandor E."/>
            <person name="Sanguinetti M."/>
            <person name="Schuetze T."/>
            <person name="Sepcic K."/>
            <person name="Shelest E."/>
            <person name="Sherlock G."/>
            <person name="Sophianopoulou V."/>
            <person name="Squina F.M."/>
            <person name="Sun H."/>
            <person name="Susca A."/>
            <person name="Todd R.B."/>
            <person name="Tsang A."/>
            <person name="Unkles S.E."/>
            <person name="van de Wiele N."/>
            <person name="van Rossen-Uffink D."/>
            <person name="Oliveira J.V."/>
            <person name="Vesth T.C."/>
            <person name="Visser J."/>
            <person name="Yu J.-H."/>
            <person name="Zhou M."/>
            <person name="Andersen M.R."/>
            <person name="Archer D.B."/>
            <person name="Baker S.E."/>
            <person name="Benoit I."/>
            <person name="Brakhage A.A."/>
            <person name="Braus G.H."/>
            <person name="Fischer R."/>
            <person name="Frisvad J.C."/>
            <person name="Goldman G.H."/>
            <person name="Houbraken J."/>
            <person name="Oakley B."/>
            <person name="Pocsi I."/>
            <person name="Scazzocchio C."/>
            <person name="Seiboth B."/>
            <person name="vanKuyk P.A."/>
            <person name="Wortman J."/>
            <person name="Dyer P.S."/>
            <person name="Grigoriev I.V."/>
        </authorList>
    </citation>
    <scope>NUCLEOTIDE SEQUENCE [LARGE SCALE GENOMIC DNA]</scope>
    <source>
        <strain evidence="15">CBS 593.65</strain>
    </source>
</reference>
<evidence type="ECO:0000256" key="9">
    <source>
        <dbReference type="ARBA" id="ARBA00044613"/>
    </source>
</evidence>
<dbReference type="GO" id="GO:0005829">
    <property type="term" value="C:cytosol"/>
    <property type="evidence" value="ECO:0007669"/>
    <property type="project" value="TreeGrafter"/>
</dbReference>
<proteinExistence type="inferred from homology"/>
<dbReference type="InterPro" id="IPR022673">
    <property type="entry name" value="Hexokinase_C"/>
</dbReference>
<feature type="domain" description="Hexokinase N-terminal" evidence="12">
    <location>
        <begin position="19"/>
        <end position="224"/>
    </location>
</feature>
<keyword evidence="7 11" id="KW-0067">ATP-binding</keyword>
<dbReference type="UniPathway" id="UPA00109">
    <property type="reaction ID" value="UER00180"/>
</dbReference>
<name>A0A1L9SYI6_9EURO</name>
<organism evidence="14 15">
    <name type="scientific">Aspergillus sydowii CBS 593.65</name>
    <dbReference type="NCBI Taxonomy" id="1036612"/>
    <lineage>
        <taxon>Eukaryota</taxon>
        <taxon>Fungi</taxon>
        <taxon>Dikarya</taxon>
        <taxon>Ascomycota</taxon>
        <taxon>Pezizomycotina</taxon>
        <taxon>Eurotiomycetes</taxon>
        <taxon>Eurotiomycetidae</taxon>
        <taxon>Eurotiales</taxon>
        <taxon>Aspergillaceae</taxon>
        <taxon>Aspergillus</taxon>
        <taxon>Aspergillus subgen. Nidulantes</taxon>
    </lineage>
</organism>
<evidence type="ECO:0000256" key="4">
    <source>
        <dbReference type="ARBA" id="ARBA00022679"/>
    </source>
</evidence>
<dbReference type="GO" id="GO:0004340">
    <property type="term" value="F:glucokinase activity"/>
    <property type="evidence" value="ECO:0007669"/>
    <property type="project" value="TreeGrafter"/>
</dbReference>
<dbReference type="GO" id="GO:0005739">
    <property type="term" value="C:mitochondrion"/>
    <property type="evidence" value="ECO:0007669"/>
    <property type="project" value="TreeGrafter"/>
</dbReference>
<dbReference type="PANTHER" id="PTHR19443">
    <property type="entry name" value="HEXOKINASE"/>
    <property type="match status" value="1"/>
</dbReference>
<protein>
    <recommendedName>
        <fullName evidence="11">Phosphotransferase</fullName>
        <ecNumber evidence="11">2.7.1.-</ecNumber>
    </recommendedName>
</protein>
<dbReference type="STRING" id="1036612.A0A1L9SYI6"/>
<evidence type="ECO:0000256" key="7">
    <source>
        <dbReference type="ARBA" id="ARBA00022840"/>
    </source>
</evidence>
<dbReference type="GeneID" id="63769234"/>
<comment type="similarity">
    <text evidence="3 11">Belongs to the hexokinase family.</text>
</comment>
<keyword evidence="6 11" id="KW-0418">Kinase</keyword>
<evidence type="ECO:0000256" key="6">
    <source>
        <dbReference type="ARBA" id="ARBA00022777"/>
    </source>
</evidence>
<sequence>MQNGRIQENLIPANIRKKIDDMKQMFTVNSATLKRITDHFIQQLGRGLAEHGSEIPMNVTWAMHLPTGQETGQYIVIDMGGTNLRVCDAELTAPSGGYELTQSSYRLPTDLLIGTGEQLWHFIADRLCEFLNEHGLNKRDKPGPGSELGDKEKLPLAFTFSYPVTQAHIRHGVLQRWTKGLDISGVEGHDVVGQLENVLQEKNIPVRVVALVNDTTGVLMASAYSNPDTKIGSIFSTGCNAAYMERCSAIPKIAEYNLPPDAMTVINCEYGAFDNGHEVLPRVSVDLEIDQESAHPGQQTYEKMIAGMYLGEILRLLLVRLHESVGLFAGWDIRRLRQRNTMDSESLSKMEADGNEEHRIDEARNILMKTYGIAARPHELRACCLLAEIVCMRAARLYACGIAALFRKQGLRKCVVGVDGAAFGKYSRFRERAVSALREILEFPEGEDPVQLCTAEDGSGVGAAVIAALTSPKL</sequence>
<dbReference type="VEuPathDB" id="FungiDB:ASPSYDRAFT_95762"/>
<dbReference type="RefSeq" id="XP_040696035.1">
    <property type="nucleotide sequence ID" value="XM_040853161.1"/>
</dbReference>
<evidence type="ECO:0000313" key="15">
    <source>
        <dbReference type="Proteomes" id="UP000184356"/>
    </source>
</evidence>
<keyword evidence="8 11" id="KW-0324">Glycolysis</keyword>
<dbReference type="EMBL" id="KV878603">
    <property type="protein sequence ID" value="OJJ52229.1"/>
    <property type="molecule type" value="Genomic_DNA"/>
</dbReference>
<dbReference type="PANTHER" id="PTHR19443:SF16">
    <property type="entry name" value="HEXOKINASE TYPE 1-RELATED"/>
    <property type="match status" value="1"/>
</dbReference>